<proteinExistence type="predicted"/>
<dbReference type="RefSeq" id="WP_283266056.1">
    <property type="nucleotide sequence ID" value="NZ_CP125669.1"/>
</dbReference>
<keyword evidence="2" id="KW-1185">Reference proteome</keyword>
<dbReference type="InterPro" id="IPR046494">
    <property type="entry name" value="DUF6587"/>
</dbReference>
<evidence type="ECO:0000313" key="2">
    <source>
        <dbReference type="Proteomes" id="UP001229836"/>
    </source>
</evidence>
<dbReference type="EMBL" id="CP125669">
    <property type="protein sequence ID" value="WHP04338.1"/>
    <property type="molecule type" value="Genomic_DNA"/>
</dbReference>
<reference evidence="1 2" key="1">
    <citation type="submission" date="2023-05" db="EMBL/GenBank/DDBJ databases">
        <title>The complete genome of Acinetobacter sp. nov KCTC 92772.</title>
        <authorList>
            <person name="Zhou G."/>
        </authorList>
    </citation>
    <scope>NUCLEOTIDE SEQUENCE [LARGE SCALE GENOMIC DNA]</scope>
    <source>
        <strain evidence="1 2">KCTC 92772</strain>
    </source>
</reference>
<evidence type="ECO:0000313" key="1">
    <source>
        <dbReference type="EMBL" id="WHP04338.1"/>
    </source>
</evidence>
<name>A0ABY8S077_9GAMM</name>
<dbReference type="Proteomes" id="UP001229836">
    <property type="component" value="Chromosome"/>
</dbReference>
<dbReference type="Pfam" id="PF20228">
    <property type="entry name" value="DUF6587"/>
    <property type="match status" value="1"/>
</dbReference>
<accession>A0ABY8S077</accession>
<sequence length="85" mass="9345">MFEYLIVAVLVLWSAVVVFKKVFPQTANAAFLALSNLCQRLGWHRLATWLKPKMVMGCAGGCGCSSDDSAAAKSKEPIQTVVKWR</sequence>
<protein>
    <submittedName>
        <fullName evidence="1">Uncharacterized protein</fullName>
    </submittedName>
</protein>
<gene>
    <name evidence="1" type="ORF">QLH32_09595</name>
</gene>
<organism evidence="1 2">
    <name type="scientific">Acinetobacter corruptisaponis</name>
    <dbReference type="NCBI Taxonomy" id="3045147"/>
    <lineage>
        <taxon>Bacteria</taxon>
        <taxon>Pseudomonadati</taxon>
        <taxon>Pseudomonadota</taxon>
        <taxon>Gammaproteobacteria</taxon>
        <taxon>Moraxellales</taxon>
        <taxon>Moraxellaceae</taxon>
        <taxon>Acinetobacter</taxon>
    </lineage>
</organism>